<evidence type="ECO:0000256" key="1">
    <source>
        <dbReference type="ARBA" id="ARBA00010617"/>
    </source>
</evidence>
<dbReference type="PANTHER" id="PTHR46696:SF1">
    <property type="entry name" value="CYTOCHROME P450 YJIB-RELATED"/>
    <property type="match status" value="1"/>
</dbReference>
<dbReference type="InterPro" id="IPR017972">
    <property type="entry name" value="Cyt_P450_CS"/>
</dbReference>
<keyword evidence="4" id="KW-1185">Reference proteome</keyword>
<evidence type="ECO:0000313" key="4">
    <source>
        <dbReference type="Proteomes" id="UP001602058"/>
    </source>
</evidence>
<dbReference type="Proteomes" id="UP001602058">
    <property type="component" value="Unassembled WGS sequence"/>
</dbReference>
<dbReference type="EMBL" id="JBIAWJ010000006">
    <property type="protein sequence ID" value="MFF4522598.1"/>
    <property type="molecule type" value="Genomic_DNA"/>
</dbReference>
<dbReference type="PRINTS" id="PR00359">
    <property type="entry name" value="BP450"/>
</dbReference>
<keyword evidence="2" id="KW-0479">Metal-binding</keyword>
<keyword evidence="2" id="KW-0349">Heme</keyword>
<evidence type="ECO:0000256" key="2">
    <source>
        <dbReference type="RuleBase" id="RU000461"/>
    </source>
</evidence>
<keyword evidence="2" id="KW-0408">Iron</keyword>
<reference evidence="3 4" key="1">
    <citation type="submission" date="2024-10" db="EMBL/GenBank/DDBJ databases">
        <title>The Natural Products Discovery Center: Release of the First 8490 Sequenced Strains for Exploring Actinobacteria Biosynthetic Diversity.</title>
        <authorList>
            <person name="Kalkreuter E."/>
            <person name="Kautsar S.A."/>
            <person name="Yang D."/>
            <person name="Bader C.D."/>
            <person name="Teijaro C.N."/>
            <person name="Fluegel L."/>
            <person name="Davis C.M."/>
            <person name="Simpson J.R."/>
            <person name="Lauterbach L."/>
            <person name="Steele A.D."/>
            <person name="Gui C."/>
            <person name="Meng S."/>
            <person name="Li G."/>
            <person name="Viehrig K."/>
            <person name="Ye F."/>
            <person name="Su P."/>
            <person name="Kiefer A.F."/>
            <person name="Nichols A."/>
            <person name="Cepeda A.J."/>
            <person name="Yan W."/>
            <person name="Fan B."/>
            <person name="Jiang Y."/>
            <person name="Adhikari A."/>
            <person name="Zheng C.-J."/>
            <person name="Schuster L."/>
            <person name="Cowan T.M."/>
            <person name="Smanski M.J."/>
            <person name="Chevrette M.G."/>
            <person name="De Carvalho L.P.S."/>
            <person name="Shen B."/>
        </authorList>
    </citation>
    <scope>NUCLEOTIDE SEQUENCE [LARGE SCALE GENOMIC DNA]</scope>
    <source>
        <strain evidence="3 4">NPDC001390</strain>
    </source>
</reference>
<dbReference type="InterPro" id="IPR002397">
    <property type="entry name" value="Cyt_P450_B"/>
</dbReference>
<organism evidence="3 4">
    <name type="scientific">Streptomyces bluensis</name>
    <dbReference type="NCBI Taxonomy" id="33897"/>
    <lineage>
        <taxon>Bacteria</taxon>
        <taxon>Bacillati</taxon>
        <taxon>Actinomycetota</taxon>
        <taxon>Actinomycetes</taxon>
        <taxon>Kitasatosporales</taxon>
        <taxon>Streptomycetaceae</taxon>
        <taxon>Streptomyces</taxon>
    </lineage>
</organism>
<accession>A0ABW6UIM7</accession>
<dbReference type="Pfam" id="PF00067">
    <property type="entry name" value="p450"/>
    <property type="match status" value="1"/>
</dbReference>
<name>A0ABW6UIM7_9ACTN</name>
<evidence type="ECO:0000313" key="3">
    <source>
        <dbReference type="EMBL" id="MFF4522598.1"/>
    </source>
</evidence>
<proteinExistence type="inferred from homology"/>
<protein>
    <submittedName>
        <fullName evidence="3">Cytochrome P450</fullName>
    </submittedName>
</protein>
<dbReference type="PROSITE" id="PS00086">
    <property type="entry name" value="CYTOCHROME_P450"/>
    <property type="match status" value="1"/>
</dbReference>
<gene>
    <name evidence="3" type="ORF">ACFY1D_14325</name>
</gene>
<dbReference type="PANTHER" id="PTHR46696">
    <property type="entry name" value="P450, PUTATIVE (EUROFUNG)-RELATED"/>
    <property type="match status" value="1"/>
</dbReference>
<keyword evidence="2" id="KW-0503">Monooxygenase</keyword>
<dbReference type="InterPro" id="IPR001128">
    <property type="entry name" value="Cyt_P450"/>
</dbReference>
<comment type="caution">
    <text evidence="3">The sequence shown here is derived from an EMBL/GenBank/DDBJ whole genome shotgun (WGS) entry which is preliminary data.</text>
</comment>
<dbReference type="RefSeq" id="WP_387886480.1">
    <property type="nucleotide sequence ID" value="NZ_JBIAWJ010000006.1"/>
</dbReference>
<comment type="similarity">
    <text evidence="1 2">Belongs to the cytochrome P450 family.</text>
</comment>
<dbReference type="SUPFAM" id="SSF48264">
    <property type="entry name" value="Cytochrome P450"/>
    <property type="match status" value="1"/>
</dbReference>
<keyword evidence="2" id="KW-0560">Oxidoreductase</keyword>
<sequence>MYRTAVRDVVVGDVHWPREAGYFCCTSAAGRNSRSHTCPARFSPGSRSATHLAFGHGIHFCLGAGFARLELGIATQGIAARMPSLTLAPELPPGHRTVLPLRALTELRVRQ</sequence>
<dbReference type="InterPro" id="IPR036396">
    <property type="entry name" value="Cyt_P450_sf"/>
</dbReference>
<dbReference type="Gene3D" id="1.10.630.10">
    <property type="entry name" value="Cytochrome P450"/>
    <property type="match status" value="1"/>
</dbReference>